<organism evidence="2 3">
    <name type="scientific">Panicum miliaceum</name>
    <name type="common">Proso millet</name>
    <name type="synonym">Broomcorn millet</name>
    <dbReference type="NCBI Taxonomy" id="4540"/>
    <lineage>
        <taxon>Eukaryota</taxon>
        <taxon>Viridiplantae</taxon>
        <taxon>Streptophyta</taxon>
        <taxon>Embryophyta</taxon>
        <taxon>Tracheophyta</taxon>
        <taxon>Spermatophyta</taxon>
        <taxon>Magnoliopsida</taxon>
        <taxon>Liliopsida</taxon>
        <taxon>Poales</taxon>
        <taxon>Poaceae</taxon>
        <taxon>PACMAD clade</taxon>
        <taxon>Panicoideae</taxon>
        <taxon>Panicodae</taxon>
        <taxon>Paniceae</taxon>
        <taxon>Panicinae</taxon>
        <taxon>Panicum</taxon>
        <taxon>Panicum sect. Panicum</taxon>
    </lineage>
</organism>
<feature type="region of interest" description="Disordered" evidence="1">
    <location>
        <begin position="23"/>
        <end position="46"/>
    </location>
</feature>
<evidence type="ECO:0000313" key="3">
    <source>
        <dbReference type="Proteomes" id="UP000275267"/>
    </source>
</evidence>
<dbReference type="Proteomes" id="UP000275267">
    <property type="component" value="Unassembled WGS sequence"/>
</dbReference>
<sequence>MKDARSLRDRVLFLGYPTSFAVDAPRYGSPSPSAAGAPTSSLNSRKAGLAWRDMPEACRVYMYSFEDGSATVVEELRSYQCRRMGHDNDTRS</sequence>
<dbReference type="OrthoDB" id="10614230at2759"/>
<dbReference type="AlphaFoldDB" id="A0A3L6TSJ9"/>
<evidence type="ECO:0000256" key="1">
    <source>
        <dbReference type="SAM" id="MobiDB-lite"/>
    </source>
</evidence>
<comment type="caution">
    <text evidence="2">The sequence shown here is derived from an EMBL/GenBank/DDBJ whole genome shotgun (WGS) entry which is preliminary data.</text>
</comment>
<dbReference type="EMBL" id="PQIB02000001">
    <property type="protein sequence ID" value="RLN42505.1"/>
    <property type="molecule type" value="Genomic_DNA"/>
</dbReference>
<reference evidence="3" key="1">
    <citation type="journal article" date="2019" name="Nat. Commun.">
        <title>The genome of broomcorn millet.</title>
        <authorList>
            <person name="Zou C."/>
            <person name="Miki D."/>
            <person name="Li D."/>
            <person name="Tang Q."/>
            <person name="Xiao L."/>
            <person name="Rajput S."/>
            <person name="Deng P."/>
            <person name="Jia W."/>
            <person name="Huang R."/>
            <person name="Zhang M."/>
            <person name="Sun Y."/>
            <person name="Hu J."/>
            <person name="Fu X."/>
            <person name="Schnable P.S."/>
            <person name="Li F."/>
            <person name="Zhang H."/>
            <person name="Feng B."/>
            <person name="Zhu X."/>
            <person name="Liu R."/>
            <person name="Schnable J.C."/>
            <person name="Zhu J.-K."/>
            <person name="Zhang H."/>
        </authorList>
    </citation>
    <scope>NUCLEOTIDE SEQUENCE [LARGE SCALE GENOMIC DNA]</scope>
</reference>
<accession>A0A3L6TSJ9</accession>
<protein>
    <submittedName>
        <fullName evidence="2">Uncharacterized protein</fullName>
    </submittedName>
</protein>
<feature type="compositionally biased region" description="Low complexity" evidence="1">
    <location>
        <begin position="28"/>
        <end position="41"/>
    </location>
</feature>
<gene>
    <name evidence="2" type="ORF">C2845_PM01G31460</name>
</gene>
<name>A0A3L6TSJ9_PANMI</name>
<proteinExistence type="predicted"/>
<keyword evidence="3" id="KW-1185">Reference proteome</keyword>
<evidence type="ECO:0000313" key="2">
    <source>
        <dbReference type="EMBL" id="RLN42505.1"/>
    </source>
</evidence>